<evidence type="ECO:0000256" key="4">
    <source>
        <dbReference type="ARBA" id="ARBA00022475"/>
    </source>
</evidence>
<dbReference type="GO" id="GO:0015095">
    <property type="term" value="F:magnesium ion transmembrane transporter activity"/>
    <property type="evidence" value="ECO:0007669"/>
    <property type="project" value="TreeGrafter"/>
</dbReference>
<reference evidence="10 11" key="1">
    <citation type="submission" date="2018-07" db="EMBL/GenBank/DDBJ databases">
        <title>Genomic Encyclopedia of Type Strains, Phase III (KMG-III): the genomes of soil and plant-associated and newly described type strains.</title>
        <authorList>
            <person name="Whitman W."/>
        </authorList>
    </citation>
    <scope>NUCLEOTIDE SEQUENCE [LARGE SCALE GENOMIC DNA]</scope>
    <source>
        <strain evidence="10 11">CECT 7506</strain>
    </source>
</reference>
<dbReference type="InterPro" id="IPR045863">
    <property type="entry name" value="CorA_TM1_TM2"/>
</dbReference>
<keyword evidence="6 9" id="KW-1133">Transmembrane helix</keyword>
<evidence type="ECO:0000256" key="1">
    <source>
        <dbReference type="ARBA" id="ARBA00004651"/>
    </source>
</evidence>
<organism evidence="10 11">
    <name type="scientific">Paenibacillus prosopidis</name>
    <dbReference type="NCBI Taxonomy" id="630520"/>
    <lineage>
        <taxon>Bacteria</taxon>
        <taxon>Bacillati</taxon>
        <taxon>Bacillota</taxon>
        <taxon>Bacilli</taxon>
        <taxon>Bacillales</taxon>
        <taxon>Paenibacillaceae</taxon>
        <taxon>Paenibacillus</taxon>
    </lineage>
</organism>
<proteinExistence type="inferred from homology"/>
<dbReference type="GO" id="GO:0050897">
    <property type="term" value="F:cobalt ion binding"/>
    <property type="evidence" value="ECO:0007669"/>
    <property type="project" value="TreeGrafter"/>
</dbReference>
<dbReference type="CDD" id="cd12821">
    <property type="entry name" value="EcCorA_ZntB-like"/>
    <property type="match status" value="1"/>
</dbReference>
<feature type="transmembrane region" description="Helical" evidence="9">
    <location>
        <begin position="315"/>
        <end position="335"/>
    </location>
</feature>
<evidence type="ECO:0000256" key="8">
    <source>
        <dbReference type="SAM" id="MobiDB-lite"/>
    </source>
</evidence>
<evidence type="ECO:0000256" key="2">
    <source>
        <dbReference type="ARBA" id="ARBA00009765"/>
    </source>
</evidence>
<evidence type="ECO:0000256" key="7">
    <source>
        <dbReference type="ARBA" id="ARBA00023136"/>
    </source>
</evidence>
<dbReference type="SUPFAM" id="SSF144083">
    <property type="entry name" value="Magnesium transport protein CorA, transmembrane region"/>
    <property type="match status" value="1"/>
</dbReference>
<keyword evidence="7 9" id="KW-0472">Membrane</keyword>
<dbReference type="RefSeq" id="WP_114381863.1">
    <property type="nucleotide sequence ID" value="NZ_QPJD01000012.1"/>
</dbReference>
<protein>
    <submittedName>
        <fullName evidence="10">Mg2+ and Co2+ transporter CorA</fullName>
    </submittedName>
</protein>
<sequence>MFHRMLRYPAGWEWHVLQQVRQQAARQEPLPSRKNMLKQTAVMGDAQRATKINAKTTEQDAAEQHADKLKRLFPECASWIDECEGRRTNQISVGNAAGSVQMLYGTLVFQVSDDQSDTQPFHFWLTNERLITMHEDMRLPLRLQSVEHMQKLDSCDTAPEALFIMLSIILETFHSGLDGFETRLGELESTMRKENRTGLIDVIFERRYELLHWSHLFIPVRELHGAAKEAFMTELIDTEGFKRITHKLERIDALLKHYALEIDTLISMDDAISSFRGNDIMKTLTIFTVLFLPATVAGAIWGSNFDHLPLKEHKWGFVGLISVIAVITIIIYIWLWRKGWTGDLLNGRKPQEIVADTSTSGRTRKSRSKSSKKHSKHTSATASSVTEPLSRRKRT</sequence>
<gene>
    <name evidence="10" type="ORF">DFP97_112187</name>
</gene>
<evidence type="ECO:0000256" key="5">
    <source>
        <dbReference type="ARBA" id="ARBA00022692"/>
    </source>
</evidence>
<comment type="caution">
    <text evidence="10">The sequence shown here is derived from an EMBL/GenBank/DDBJ whole genome shotgun (WGS) entry which is preliminary data.</text>
</comment>
<dbReference type="OrthoDB" id="9803416at2"/>
<comment type="subcellular location">
    <subcellularLocation>
        <location evidence="1">Cell membrane</location>
        <topology evidence="1">Multi-pass membrane protein</topology>
    </subcellularLocation>
</comment>
<dbReference type="Proteomes" id="UP000252415">
    <property type="component" value="Unassembled WGS sequence"/>
</dbReference>
<keyword evidence="4" id="KW-1003">Cell membrane</keyword>
<evidence type="ECO:0000256" key="3">
    <source>
        <dbReference type="ARBA" id="ARBA00022448"/>
    </source>
</evidence>
<evidence type="ECO:0000256" key="6">
    <source>
        <dbReference type="ARBA" id="ARBA00022989"/>
    </source>
</evidence>
<accession>A0A368VTE2</accession>
<feature type="transmembrane region" description="Helical" evidence="9">
    <location>
        <begin position="284"/>
        <end position="303"/>
    </location>
</feature>
<dbReference type="GO" id="GO:0000287">
    <property type="term" value="F:magnesium ion binding"/>
    <property type="evidence" value="ECO:0007669"/>
    <property type="project" value="TreeGrafter"/>
</dbReference>
<dbReference type="InterPro" id="IPR002523">
    <property type="entry name" value="MgTranspt_CorA/ZnTranspt_ZntB"/>
</dbReference>
<evidence type="ECO:0000313" key="10">
    <source>
        <dbReference type="EMBL" id="RCW44321.1"/>
    </source>
</evidence>
<evidence type="ECO:0000256" key="9">
    <source>
        <dbReference type="SAM" id="Phobius"/>
    </source>
</evidence>
<name>A0A368VTE2_9BACL</name>
<comment type="similarity">
    <text evidence="2">Belongs to the CorA metal ion transporter (MIT) (TC 1.A.35) family.</text>
</comment>
<dbReference type="GO" id="GO:0005886">
    <property type="term" value="C:plasma membrane"/>
    <property type="evidence" value="ECO:0007669"/>
    <property type="project" value="UniProtKB-SubCell"/>
</dbReference>
<dbReference type="EMBL" id="QPJD01000012">
    <property type="protein sequence ID" value="RCW44321.1"/>
    <property type="molecule type" value="Genomic_DNA"/>
</dbReference>
<dbReference type="PANTHER" id="PTHR46494:SF2">
    <property type="entry name" value="MAGNESIUM TRANSPORT PROTEIN CORA"/>
    <property type="match status" value="1"/>
</dbReference>
<feature type="compositionally biased region" description="Basic residues" evidence="8">
    <location>
        <begin position="362"/>
        <end position="377"/>
    </location>
</feature>
<dbReference type="SUPFAM" id="SSF143865">
    <property type="entry name" value="CorA soluble domain-like"/>
    <property type="match status" value="1"/>
</dbReference>
<keyword evidence="5 9" id="KW-0812">Transmembrane</keyword>
<evidence type="ECO:0000313" key="11">
    <source>
        <dbReference type="Proteomes" id="UP000252415"/>
    </source>
</evidence>
<dbReference type="AlphaFoldDB" id="A0A368VTE2"/>
<feature type="region of interest" description="Disordered" evidence="8">
    <location>
        <begin position="355"/>
        <end position="395"/>
    </location>
</feature>
<dbReference type="PANTHER" id="PTHR46494">
    <property type="entry name" value="CORA FAMILY METAL ION TRANSPORTER (EUROFUNG)"/>
    <property type="match status" value="1"/>
</dbReference>
<dbReference type="Gene3D" id="1.20.58.340">
    <property type="entry name" value="Magnesium transport protein CorA, transmembrane region"/>
    <property type="match status" value="1"/>
</dbReference>
<dbReference type="Pfam" id="PF01544">
    <property type="entry name" value="CorA"/>
    <property type="match status" value="1"/>
</dbReference>
<keyword evidence="3" id="KW-0813">Transport</keyword>
<keyword evidence="11" id="KW-1185">Reference proteome</keyword>
<dbReference type="GO" id="GO:0015087">
    <property type="term" value="F:cobalt ion transmembrane transporter activity"/>
    <property type="evidence" value="ECO:0007669"/>
    <property type="project" value="TreeGrafter"/>
</dbReference>
<dbReference type="InterPro" id="IPR045861">
    <property type="entry name" value="CorA_cytoplasmic_dom"/>
</dbReference>